<evidence type="ECO:0000256" key="4">
    <source>
        <dbReference type="ARBA" id="ARBA00022490"/>
    </source>
</evidence>
<dbReference type="InterPro" id="IPR050590">
    <property type="entry name" value="Exosome_comp_Rrp42_subfam"/>
</dbReference>
<feature type="domain" description="Exoribonuclease phosphorolytic" evidence="11">
    <location>
        <begin position="48"/>
        <end position="226"/>
    </location>
</feature>
<dbReference type="PANTHER" id="PTHR11097">
    <property type="entry name" value="EXOSOME COMPLEX EXONUCLEASE RIBOSOMAL RNA PROCESSING PROTEIN"/>
    <property type="match status" value="1"/>
</dbReference>
<evidence type="ECO:0000313" key="13">
    <source>
        <dbReference type="EMBL" id="KAE9981828.1"/>
    </source>
</evidence>
<keyword evidence="6" id="KW-0271">Exosome</keyword>
<dbReference type="GO" id="GO:0034476">
    <property type="term" value="P:U5 snRNA 3'-end processing"/>
    <property type="evidence" value="ECO:0007669"/>
    <property type="project" value="TreeGrafter"/>
</dbReference>
<evidence type="ECO:0000256" key="3">
    <source>
        <dbReference type="ARBA" id="ARBA00006678"/>
    </source>
</evidence>
<dbReference type="GO" id="GO:0005730">
    <property type="term" value="C:nucleolus"/>
    <property type="evidence" value="ECO:0007669"/>
    <property type="project" value="UniProtKB-SubCell"/>
</dbReference>
<dbReference type="GO" id="GO:0034475">
    <property type="term" value="P:U4 snRNA 3'-end processing"/>
    <property type="evidence" value="ECO:0007669"/>
    <property type="project" value="TreeGrafter"/>
</dbReference>
<evidence type="ECO:0000256" key="6">
    <source>
        <dbReference type="ARBA" id="ARBA00022835"/>
    </source>
</evidence>
<sequence>MAEAVQPLSFPPDIFKALAPAPYLLAHLSPANPKTPPRRANGRTQSNFRTPATHTNSLTHCSGSAVVRFGDTAVVCGIRGEILLAKDIPNAPVVPNLPDPSQPQHDSLEGEDDDAKEIGDLNLLVPNIELSTGCSPAHLPGSPPSTLAQSLSQRLLSHLHSTRLVRANDLRILHLPLAPEGEEQEETEVKAYWTLYIDVLVISLDGNVFDAAWFAILAALRDTTLPTAYWDADREAILCTHEAKRLRLRGLPVPSTFAVFDADTHKSLDLSTDSKQKKSKKFILADPDTLEELLCKESLTIMVDYGANGTAKIKGIEKAGGTIIGREEIKECTKLALGRWAEWNGILMD</sequence>
<dbReference type="Proteomes" id="UP000490939">
    <property type="component" value="Unassembled WGS sequence"/>
</dbReference>
<proteinExistence type="inferred from homology"/>
<keyword evidence="14" id="KW-1185">Reference proteome</keyword>
<feature type="compositionally biased region" description="Polar residues" evidence="10">
    <location>
        <begin position="42"/>
        <end position="55"/>
    </location>
</feature>
<dbReference type="GO" id="GO:0034473">
    <property type="term" value="P:U1 snRNA 3'-end processing"/>
    <property type="evidence" value="ECO:0007669"/>
    <property type="project" value="TreeGrafter"/>
</dbReference>
<evidence type="ECO:0000256" key="8">
    <source>
        <dbReference type="ARBA" id="ARBA00023242"/>
    </source>
</evidence>
<dbReference type="Pfam" id="PF03725">
    <property type="entry name" value="RNase_PH_C"/>
    <property type="match status" value="1"/>
</dbReference>
<dbReference type="GO" id="GO:0000177">
    <property type="term" value="C:cytoplasmic exosome (RNase complex)"/>
    <property type="evidence" value="ECO:0007669"/>
    <property type="project" value="TreeGrafter"/>
</dbReference>
<name>A0A8H3V717_VENIN</name>
<evidence type="ECO:0000256" key="7">
    <source>
        <dbReference type="ARBA" id="ARBA00022884"/>
    </source>
</evidence>
<keyword evidence="7" id="KW-0694">RNA-binding</keyword>
<dbReference type="Gene3D" id="3.30.230.70">
    <property type="entry name" value="GHMP Kinase, N-terminal domain"/>
    <property type="match status" value="1"/>
</dbReference>
<dbReference type="GO" id="GO:0016075">
    <property type="term" value="P:rRNA catabolic process"/>
    <property type="evidence" value="ECO:0007669"/>
    <property type="project" value="TreeGrafter"/>
</dbReference>
<dbReference type="InterPro" id="IPR020568">
    <property type="entry name" value="Ribosomal_Su5_D2-typ_SF"/>
</dbReference>
<dbReference type="Pfam" id="PF01138">
    <property type="entry name" value="RNase_PH"/>
    <property type="match status" value="1"/>
</dbReference>
<dbReference type="GO" id="GO:0035925">
    <property type="term" value="F:mRNA 3'-UTR AU-rich region binding"/>
    <property type="evidence" value="ECO:0007669"/>
    <property type="project" value="TreeGrafter"/>
</dbReference>
<feature type="region of interest" description="Disordered" evidence="10">
    <location>
        <begin position="29"/>
        <end position="55"/>
    </location>
</feature>
<dbReference type="GO" id="GO:0071038">
    <property type="term" value="P:TRAMP-dependent tRNA surveillance pathway"/>
    <property type="evidence" value="ECO:0007669"/>
    <property type="project" value="TreeGrafter"/>
</dbReference>
<dbReference type="InterPro" id="IPR027408">
    <property type="entry name" value="PNPase/RNase_PH_dom_sf"/>
</dbReference>
<protein>
    <recommendedName>
        <fullName evidence="9">Ribosomal RNA-processing protein 43</fullName>
    </recommendedName>
</protein>
<dbReference type="GO" id="GO:0071035">
    <property type="term" value="P:nuclear polyadenylation-dependent rRNA catabolic process"/>
    <property type="evidence" value="ECO:0007669"/>
    <property type="project" value="TreeGrafter"/>
</dbReference>
<evidence type="ECO:0000256" key="1">
    <source>
        <dbReference type="ARBA" id="ARBA00004496"/>
    </source>
</evidence>
<evidence type="ECO:0000256" key="2">
    <source>
        <dbReference type="ARBA" id="ARBA00004604"/>
    </source>
</evidence>
<dbReference type="SUPFAM" id="SSF54211">
    <property type="entry name" value="Ribosomal protein S5 domain 2-like"/>
    <property type="match status" value="1"/>
</dbReference>
<dbReference type="AlphaFoldDB" id="A0A8H3V717"/>
<organism evidence="13 14">
    <name type="scientific">Venturia inaequalis</name>
    <name type="common">Apple scab fungus</name>
    <dbReference type="NCBI Taxonomy" id="5025"/>
    <lineage>
        <taxon>Eukaryota</taxon>
        <taxon>Fungi</taxon>
        <taxon>Dikarya</taxon>
        <taxon>Ascomycota</taxon>
        <taxon>Pezizomycotina</taxon>
        <taxon>Dothideomycetes</taxon>
        <taxon>Pleosporomycetidae</taxon>
        <taxon>Venturiales</taxon>
        <taxon>Venturiaceae</taxon>
        <taxon>Venturia</taxon>
    </lineage>
</organism>
<evidence type="ECO:0000256" key="5">
    <source>
        <dbReference type="ARBA" id="ARBA00022552"/>
    </source>
</evidence>
<feature type="region of interest" description="Disordered" evidence="10">
    <location>
        <begin position="90"/>
        <end position="113"/>
    </location>
</feature>
<comment type="caution">
    <text evidence="13">The sequence shown here is derived from an EMBL/GenBank/DDBJ whole genome shotgun (WGS) entry which is preliminary data.</text>
</comment>
<dbReference type="InterPro" id="IPR036345">
    <property type="entry name" value="ExoRNase_PH_dom2_sf"/>
</dbReference>
<comment type="subcellular location">
    <subcellularLocation>
        <location evidence="1">Cytoplasm</location>
    </subcellularLocation>
    <subcellularLocation>
        <location evidence="2">Nucleus</location>
        <location evidence="2">Nucleolus</location>
    </subcellularLocation>
</comment>
<dbReference type="PANTHER" id="PTHR11097:SF9">
    <property type="entry name" value="EXOSOME COMPLEX COMPONENT RRP43"/>
    <property type="match status" value="1"/>
</dbReference>
<evidence type="ECO:0000313" key="14">
    <source>
        <dbReference type="Proteomes" id="UP000490939"/>
    </source>
</evidence>
<keyword evidence="5" id="KW-0698">rRNA processing</keyword>
<dbReference type="GO" id="GO:0071028">
    <property type="term" value="P:nuclear mRNA surveillance"/>
    <property type="evidence" value="ECO:0007669"/>
    <property type="project" value="TreeGrafter"/>
</dbReference>
<evidence type="ECO:0000259" key="12">
    <source>
        <dbReference type="Pfam" id="PF03725"/>
    </source>
</evidence>
<feature type="domain" description="Exoribonuclease phosphorolytic" evidence="12">
    <location>
        <begin position="254"/>
        <end position="337"/>
    </location>
</feature>
<dbReference type="SUPFAM" id="SSF55666">
    <property type="entry name" value="Ribonuclease PH domain 2-like"/>
    <property type="match status" value="1"/>
</dbReference>
<evidence type="ECO:0000256" key="10">
    <source>
        <dbReference type="SAM" id="MobiDB-lite"/>
    </source>
</evidence>
<gene>
    <name evidence="13" type="ORF">EG327_006084</name>
</gene>
<dbReference type="GO" id="GO:0000467">
    <property type="term" value="P:exonucleolytic trimming to generate mature 3'-end of 5.8S rRNA from tricistronic rRNA transcript (SSU-rRNA, 5.8S rRNA, LSU-rRNA)"/>
    <property type="evidence" value="ECO:0007669"/>
    <property type="project" value="TreeGrafter"/>
</dbReference>
<keyword evidence="4" id="KW-0963">Cytoplasm</keyword>
<dbReference type="GO" id="GO:0000176">
    <property type="term" value="C:nuclear exosome (RNase complex)"/>
    <property type="evidence" value="ECO:0007669"/>
    <property type="project" value="UniProtKB-ARBA"/>
</dbReference>
<dbReference type="EMBL" id="WNWR01000354">
    <property type="protein sequence ID" value="KAE9981828.1"/>
    <property type="molecule type" value="Genomic_DNA"/>
</dbReference>
<evidence type="ECO:0000259" key="11">
    <source>
        <dbReference type="Pfam" id="PF01138"/>
    </source>
</evidence>
<dbReference type="InterPro" id="IPR001247">
    <property type="entry name" value="ExoRNase_PH_dom1"/>
</dbReference>
<dbReference type="InterPro" id="IPR015847">
    <property type="entry name" value="ExoRNase_PH_dom2"/>
</dbReference>
<accession>A0A8H3V717</accession>
<keyword evidence="8" id="KW-0539">Nucleus</keyword>
<comment type="similarity">
    <text evidence="3">Belongs to the RNase PH family.</text>
</comment>
<evidence type="ECO:0000256" key="9">
    <source>
        <dbReference type="ARBA" id="ARBA00030617"/>
    </source>
</evidence>
<reference evidence="13 14" key="1">
    <citation type="submission" date="2019-07" db="EMBL/GenBank/DDBJ databases">
        <title>Venturia inaequalis Genome Resource.</title>
        <authorList>
            <person name="Lichtner F.J."/>
        </authorList>
    </citation>
    <scope>NUCLEOTIDE SEQUENCE [LARGE SCALE GENOMIC DNA]</scope>
    <source>
        <strain evidence="13 14">DMI_063113</strain>
    </source>
</reference>